<gene>
    <name evidence="3" type="ORF">SAMN04489859_103316</name>
</gene>
<feature type="domain" description="MobA/VirD2-like nuclease" evidence="2">
    <location>
        <begin position="25"/>
        <end position="149"/>
    </location>
</feature>
<dbReference type="Pfam" id="PF03432">
    <property type="entry name" value="Relaxase"/>
    <property type="match status" value="1"/>
</dbReference>
<dbReference type="InterPro" id="IPR005094">
    <property type="entry name" value="Endonuclease_MobA/VirD2"/>
</dbReference>
<dbReference type="AlphaFoldDB" id="A0A1H8LRD8"/>
<evidence type="ECO:0000313" key="3">
    <source>
        <dbReference type="EMBL" id="SEO07654.1"/>
    </source>
</evidence>
<organism evidence="3 4">
    <name type="scientific">Paracoccus alcaliphilus</name>
    <dbReference type="NCBI Taxonomy" id="34002"/>
    <lineage>
        <taxon>Bacteria</taxon>
        <taxon>Pseudomonadati</taxon>
        <taxon>Pseudomonadota</taxon>
        <taxon>Alphaproteobacteria</taxon>
        <taxon>Rhodobacterales</taxon>
        <taxon>Paracoccaceae</taxon>
        <taxon>Paracoccus</taxon>
    </lineage>
</organism>
<proteinExistence type="predicted"/>
<accession>A0A1H8LRD8</accession>
<name>A0A1H8LRD8_9RHOB</name>
<dbReference type="OrthoDB" id="98563at2"/>
<dbReference type="EMBL" id="FODE01000033">
    <property type="protein sequence ID" value="SEO07654.1"/>
    <property type="molecule type" value="Genomic_DNA"/>
</dbReference>
<protein>
    <submittedName>
        <fullName evidence="3">Relaxase/Mobilisation nuclease domain-containing protein</fullName>
    </submittedName>
</protein>
<evidence type="ECO:0000259" key="2">
    <source>
        <dbReference type="Pfam" id="PF03432"/>
    </source>
</evidence>
<sequence>MIAKVVIRRRSARARKDPFRARVDYICRKANTVNVGNLAGGWQDASWQMTVTAGLAPRIRQPAYHIILSWPDTESPTDQDMLNAARMVLAELGAEEHQYILAVHRDRRNGHVHILINRVHPITGAGLSTSHDFARLELACRRIECDMGWAADRGRFAAVKADGSVQLVRKPASHWQERRRQRAAGLRPDGQAGTPFMDVVAASHCLRNGVIRWSCRRSVHARRRLQPWLDERHRRRAREGCRSYKASAAHSRCF</sequence>
<feature type="region of interest" description="Disordered" evidence="1">
    <location>
        <begin position="171"/>
        <end position="190"/>
    </location>
</feature>
<dbReference type="Proteomes" id="UP000199054">
    <property type="component" value="Unassembled WGS sequence"/>
</dbReference>
<evidence type="ECO:0000313" key="4">
    <source>
        <dbReference type="Proteomes" id="UP000199054"/>
    </source>
</evidence>
<evidence type="ECO:0000256" key="1">
    <source>
        <dbReference type="SAM" id="MobiDB-lite"/>
    </source>
</evidence>
<reference evidence="3 4" key="1">
    <citation type="submission" date="2016-10" db="EMBL/GenBank/DDBJ databases">
        <authorList>
            <person name="de Groot N.N."/>
        </authorList>
    </citation>
    <scope>NUCLEOTIDE SEQUENCE [LARGE SCALE GENOMIC DNA]</scope>
    <source>
        <strain evidence="3 4">DSM 8512</strain>
    </source>
</reference>
<dbReference type="STRING" id="34002.SAMN04489859_103316"/>
<keyword evidence="4" id="KW-1185">Reference proteome</keyword>